<dbReference type="EMBL" id="BARU01012362">
    <property type="protein sequence ID" value="GAH40249.1"/>
    <property type="molecule type" value="Genomic_DNA"/>
</dbReference>
<evidence type="ECO:0008006" key="2">
    <source>
        <dbReference type="Google" id="ProtNLM"/>
    </source>
</evidence>
<organism evidence="1">
    <name type="scientific">marine sediment metagenome</name>
    <dbReference type="NCBI Taxonomy" id="412755"/>
    <lineage>
        <taxon>unclassified sequences</taxon>
        <taxon>metagenomes</taxon>
        <taxon>ecological metagenomes</taxon>
    </lineage>
</organism>
<accession>X1GF58</accession>
<evidence type="ECO:0000313" key="1">
    <source>
        <dbReference type="EMBL" id="GAH40249.1"/>
    </source>
</evidence>
<comment type="caution">
    <text evidence="1">The sequence shown here is derived from an EMBL/GenBank/DDBJ whole genome shotgun (WGS) entry which is preliminary data.</text>
</comment>
<protein>
    <recommendedName>
        <fullName evidence="2">DNA methylase N-4/N-6 domain-containing protein</fullName>
    </recommendedName>
</protein>
<dbReference type="AlphaFoldDB" id="X1GF58"/>
<proteinExistence type="predicted"/>
<sequence length="60" mass="7250">ANYFEAVDVICIARRGQSSHTGVWHYRAKKFNFYLRGFKYLFIMRKPTKATTRVKWAKYK</sequence>
<feature type="non-terminal residue" evidence="1">
    <location>
        <position position="1"/>
    </location>
</feature>
<name>X1GF58_9ZZZZ</name>
<gene>
    <name evidence="1" type="ORF">S03H2_22836</name>
</gene>
<reference evidence="1" key="1">
    <citation type="journal article" date="2014" name="Front. Microbiol.">
        <title>High frequency of phylogenetically diverse reductive dehalogenase-homologous genes in deep subseafloor sedimentary metagenomes.</title>
        <authorList>
            <person name="Kawai M."/>
            <person name="Futagami T."/>
            <person name="Toyoda A."/>
            <person name="Takaki Y."/>
            <person name="Nishi S."/>
            <person name="Hori S."/>
            <person name="Arai W."/>
            <person name="Tsubouchi T."/>
            <person name="Morono Y."/>
            <person name="Uchiyama I."/>
            <person name="Ito T."/>
            <person name="Fujiyama A."/>
            <person name="Inagaki F."/>
            <person name="Takami H."/>
        </authorList>
    </citation>
    <scope>NUCLEOTIDE SEQUENCE</scope>
    <source>
        <strain evidence="1">Expedition CK06-06</strain>
    </source>
</reference>